<name>Q0V5U5_PHANO</name>
<evidence type="ECO:0000313" key="1">
    <source>
        <dbReference type="EMBL" id="EAT92114.1"/>
    </source>
</evidence>
<dbReference type="RefSeq" id="XP_001791300.1">
    <property type="nucleotide sequence ID" value="XM_001791248.1"/>
</dbReference>
<dbReference type="InParanoid" id="Q0V5U5"/>
<evidence type="ECO:0000313" key="2">
    <source>
        <dbReference type="Proteomes" id="UP000001055"/>
    </source>
</evidence>
<reference evidence="2" key="1">
    <citation type="journal article" date="2007" name="Plant Cell">
        <title>Dothideomycete-plant interactions illuminated by genome sequencing and EST analysis of the wheat pathogen Stagonospora nodorum.</title>
        <authorList>
            <person name="Hane J.K."/>
            <person name="Lowe R.G."/>
            <person name="Solomon P.S."/>
            <person name="Tan K.C."/>
            <person name="Schoch C.L."/>
            <person name="Spatafora J.W."/>
            <person name="Crous P.W."/>
            <person name="Kodira C."/>
            <person name="Birren B.W."/>
            <person name="Galagan J.E."/>
            <person name="Torriani S.F."/>
            <person name="McDonald B.A."/>
            <person name="Oliver R.P."/>
        </authorList>
    </citation>
    <scope>NUCLEOTIDE SEQUENCE [LARGE SCALE GENOMIC DNA]</scope>
    <source>
        <strain evidence="2">SN15 / ATCC MYA-4574 / FGSC 10173</strain>
    </source>
</reference>
<dbReference type="EMBL" id="CH445325">
    <property type="protein sequence ID" value="EAT92114.1"/>
    <property type="molecule type" value="Genomic_DNA"/>
</dbReference>
<protein>
    <submittedName>
        <fullName evidence="1">Uncharacterized protein</fullName>
    </submittedName>
</protein>
<dbReference type="Proteomes" id="UP000001055">
    <property type="component" value="Unassembled WGS sequence"/>
</dbReference>
<dbReference type="GeneID" id="5967709"/>
<organism evidence="1 2">
    <name type="scientific">Phaeosphaeria nodorum (strain SN15 / ATCC MYA-4574 / FGSC 10173)</name>
    <name type="common">Glume blotch fungus</name>
    <name type="synonym">Parastagonospora nodorum</name>
    <dbReference type="NCBI Taxonomy" id="321614"/>
    <lineage>
        <taxon>Eukaryota</taxon>
        <taxon>Fungi</taxon>
        <taxon>Dikarya</taxon>
        <taxon>Ascomycota</taxon>
        <taxon>Pezizomycotina</taxon>
        <taxon>Dothideomycetes</taxon>
        <taxon>Pleosporomycetidae</taxon>
        <taxon>Pleosporales</taxon>
        <taxon>Pleosporineae</taxon>
        <taxon>Phaeosphaeriaceae</taxon>
        <taxon>Parastagonospora</taxon>
    </lineage>
</organism>
<proteinExistence type="predicted"/>
<dbReference type="AlphaFoldDB" id="Q0V5U5"/>
<dbReference type="KEGG" id="pno:SNOG_00619"/>
<sequence length="61" mass="6844">MKMMFVGKYGNGRGEGYEAVLSGRNEAPSKRFRFDYSKRFASSASRRPGNLSKRAAAKDYS</sequence>
<accession>Q0V5U5</accession>
<gene>
    <name evidence="1" type="ORF">SNOG_00619</name>
</gene>